<keyword evidence="2" id="KW-0732">Signal</keyword>
<dbReference type="InterPro" id="IPR051043">
    <property type="entry name" value="Sulfatase_Mod_Factor_Kinase"/>
</dbReference>
<dbReference type="Gene3D" id="3.90.1580.10">
    <property type="entry name" value="paralog of FGE (formylglycine-generating enzyme)"/>
    <property type="match status" value="1"/>
</dbReference>
<dbReference type="Pfam" id="PF03781">
    <property type="entry name" value="FGE-sulfatase"/>
    <property type="match status" value="1"/>
</dbReference>
<feature type="compositionally biased region" description="Basic and acidic residues" evidence="1">
    <location>
        <begin position="25"/>
        <end position="43"/>
    </location>
</feature>
<dbReference type="PANTHER" id="PTHR23150">
    <property type="entry name" value="SULFATASE MODIFYING FACTOR 1, 2"/>
    <property type="match status" value="1"/>
</dbReference>
<reference evidence="4" key="1">
    <citation type="submission" date="2016-08" db="EMBL/GenBank/DDBJ databases">
        <title>Complete Genome Seqeunce of Paenibacillus sp. BIHB 4019 from tea rhizoplane.</title>
        <authorList>
            <person name="Thakur R."/>
            <person name="Swarnkar M.K."/>
            <person name="Gulati A."/>
        </authorList>
    </citation>
    <scope>NUCLEOTIDE SEQUENCE [LARGE SCALE GENOMIC DNA]</scope>
    <source>
        <strain evidence="4">BIHB4019</strain>
    </source>
</reference>
<sequence length="299" mass="34023">MRKRFIFLLPAILLVVIACSQEMPEKTEKTEKPEKPEKTENNKNNDSLVFVEGGNFVNTKSNFYGKGVTIPSFYIDKYEVTQQEWVEVMGSNPSGFKGDHLPVEMVSWYDVVEYCNKRSIKEGLKPYYEIDKNKKDPSNKSDHDNLKWTVTINEGASGYRLPTEAEWEYAAGGGQVSHSYTYSGSNNVDEVAWYWKNAGDKYLSGEWNWTIIESNKNKTKSVGAQKPNELGLYDMSGNVREWCWNWYGDGDLDNESGSFRVVKGGGWIGDVRNNELSYRGKFEANGIGPDQGFRVSRAQ</sequence>
<dbReference type="RefSeq" id="WP_099517010.1">
    <property type="nucleotide sequence ID" value="NZ_CP016808.1"/>
</dbReference>
<feature type="domain" description="Sulfatase-modifying factor enzyme-like" evidence="3">
    <location>
        <begin position="45"/>
        <end position="295"/>
    </location>
</feature>
<name>A0A1B2DD31_9BACL</name>
<dbReference type="InterPro" id="IPR042095">
    <property type="entry name" value="SUMF_sf"/>
</dbReference>
<dbReference type="SUPFAM" id="SSF56436">
    <property type="entry name" value="C-type lectin-like"/>
    <property type="match status" value="1"/>
</dbReference>
<dbReference type="InterPro" id="IPR016187">
    <property type="entry name" value="CTDL_fold"/>
</dbReference>
<dbReference type="PANTHER" id="PTHR23150:SF19">
    <property type="entry name" value="FORMYLGLYCINE-GENERATING ENZYME"/>
    <property type="match status" value="1"/>
</dbReference>
<dbReference type="AlphaFoldDB" id="A0A1B2DD31"/>
<protein>
    <submittedName>
        <fullName evidence="4">Transcriptional regulator</fullName>
    </submittedName>
</protein>
<dbReference type="GO" id="GO:0120147">
    <property type="term" value="F:formylglycine-generating oxidase activity"/>
    <property type="evidence" value="ECO:0007669"/>
    <property type="project" value="TreeGrafter"/>
</dbReference>
<proteinExistence type="predicted"/>
<evidence type="ECO:0000256" key="1">
    <source>
        <dbReference type="SAM" id="MobiDB-lite"/>
    </source>
</evidence>
<dbReference type="InterPro" id="IPR005532">
    <property type="entry name" value="SUMF_dom"/>
</dbReference>
<feature type="chain" id="PRO_5008534722" evidence="2">
    <location>
        <begin position="21"/>
        <end position="299"/>
    </location>
</feature>
<feature type="region of interest" description="Disordered" evidence="1">
    <location>
        <begin position="25"/>
        <end position="46"/>
    </location>
</feature>
<evidence type="ECO:0000313" key="4">
    <source>
        <dbReference type="EMBL" id="ANY65618.1"/>
    </source>
</evidence>
<evidence type="ECO:0000256" key="2">
    <source>
        <dbReference type="SAM" id="SignalP"/>
    </source>
</evidence>
<accession>A0A1B2DD31</accession>
<dbReference type="EMBL" id="CP016808">
    <property type="protein sequence ID" value="ANY65618.1"/>
    <property type="molecule type" value="Genomic_DNA"/>
</dbReference>
<organism evidence="4">
    <name type="scientific">Paenibacillus sp. BIHB 4019</name>
    <dbReference type="NCBI Taxonomy" id="1870819"/>
    <lineage>
        <taxon>Bacteria</taxon>
        <taxon>Bacillati</taxon>
        <taxon>Bacillota</taxon>
        <taxon>Bacilli</taxon>
        <taxon>Bacillales</taxon>
        <taxon>Paenibacillaceae</taxon>
        <taxon>Paenibacillus</taxon>
    </lineage>
</organism>
<feature type="signal peptide" evidence="2">
    <location>
        <begin position="1"/>
        <end position="20"/>
    </location>
</feature>
<dbReference type="PROSITE" id="PS51257">
    <property type="entry name" value="PROKAR_LIPOPROTEIN"/>
    <property type="match status" value="1"/>
</dbReference>
<evidence type="ECO:0000259" key="3">
    <source>
        <dbReference type="Pfam" id="PF03781"/>
    </source>
</evidence>
<gene>
    <name evidence="4" type="ORF">BBD42_03445</name>
</gene>